<accession>A0A0D0IX63</accession>
<organism evidence="2 3">
    <name type="scientific">Prevotella pectinovora</name>
    <dbReference type="NCBI Taxonomy" id="1602169"/>
    <lineage>
        <taxon>Bacteria</taxon>
        <taxon>Pseudomonadati</taxon>
        <taxon>Bacteroidota</taxon>
        <taxon>Bacteroidia</taxon>
        <taxon>Bacteroidales</taxon>
        <taxon>Prevotellaceae</taxon>
        <taxon>Prevotella</taxon>
    </lineage>
</organism>
<dbReference type="AlphaFoldDB" id="A0A0D0IX63"/>
<sequence length="209" mass="24097">MKTISLRIIFSLLLIAITAQGIEARNKSKKVSKKKAAAWVAEGEWKNGFDAMPDATVNLQEFYAQYHKNKAQWDAAFKWLAETDLLNIPKGKLMIPGTNIRASIEDSKNEPLEKRKSESHRKKIDFMYVVKGSEGFMLLDHNTSTPNCEYSEEKDVIRYDYIPEKSHFFTSTPKRFVICFPSDWHIAKVKTPFSDQSLRVVVLKIDYVE</sequence>
<dbReference type="SUPFAM" id="SSF51197">
    <property type="entry name" value="Clavaminate synthase-like"/>
    <property type="match status" value="1"/>
</dbReference>
<dbReference type="PANTHER" id="PTHR34986:SF1">
    <property type="entry name" value="PROTEIN YIAL"/>
    <property type="match status" value="1"/>
</dbReference>
<dbReference type="NCBIfam" id="TIGR00022">
    <property type="entry name" value="YhcH/YjgK/YiaL family protein"/>
    <property type="match status" value="1"/>
</dbReference>
<keyword evidence="3" id="KW-1185">Reference proteome</keyword>
<name>A0A0D0IX63_9BACT</name>
<dbReference type="EMBL" id="JXQK01000088">
    <property type="protein sequence ID" value="KIP60120.1"/>
    <property type="molecule type" value="Genomic_DNA"/>
</dbReference>
<comment type="caution">
    <text evidence="2">The sequence shown here is derived from an EMBL/GenBank/DDBJ whole genome shotgun (WGS) entry which is preliminary data.</text>
</comment>
<keyword evidence="1" id="KW-0732">Signal</keyword>
<reference evidence="2 3" key="1">
    <citation type="submission" date="2015-01" db="EMBL/GenBank/DDBJ databases">
        <title>Comparative genomics of non-oral Prevotella species.</title>
        <authorList>
            <person name="Accetto T."/>
            <person name="Nograsek B."/>
            <person name="Avgustin G."/>
        </authorList>
    </citation>
    <scope>NUCLEOTIDE SEQUENCE [LARGE SCALE GENOMIC DNA]</scope>
    <source>
        <strain evidence="2 3">P5-119</strain>
    </source>
</reference>
<dbReference type="Proteomes" id="UP000032046">
    <property type="component" value="Unassembled WGS sequence"/>
</dbReference>
<dbReference type="PANTHER" id="PTHR34986">
    <property type="entry name" value="EVOLVED BETA-GALACTOSIDASE SUBUNIT BETA"/>
    <property type="match status" value="1"/>
</dbReference>
<dbReference type="RefSeq" id="WP_042520178.1">
    <property type="nucleotide sequence ID" value="NZ_JXQK01000088.1"/>
</dbReference>
<evidence type="ECO:0000256" key="1">
    <source>
        <dbReference type="SAM" id="SignalP"/>
    </source>
</evidence>
<protein>
    <submittedName>
        <fullName evidence="2">Beta-D-galactosidase</fullName>
    </submittedName>
</protein>
<feature type="chain" id="PRO_5002212609" evidence="1">
    <location>
        <begin position="22"/>
        <end position="209"/>
    </location>
</feature>
<dbReference type="InterPro" id="IPR037012">
    <property type="entry name" value="NanQ/TabA/YiaL_sf"/>
</dbReference>
<evidence type="ECO:0000313" key="2">
    <source>
        <dbReference type="EMBL" id="KIP60120.1"/>
    </source>
</evidence>
<evidence type="ECO:0000313" key="3">
    <source>
        <dbReference type="Proteomes" id="UP000032046"/>
    </source>
</evidence>
<dbReference type="Gene3D" id="2.60.120.370">
    <property type="entry name" value="YhcH/YjgK/YiaL"/>
    <property type="match status" value="1"/>
</dbReference>
<dbReference type="STRING" id="1602171.ST44_12340"/>
<dbReference type="GO" id="GO:0005829">
    <property type="term" value="C:cytosol"/>
    <property type="evidence" value="ECO:0007669"/>
    <property type="project" value="TreeGrafter"/>
</dbReference>
<dbReference type="Pfam" id="PF04074">
    <property type="entry name" value="DUF386"/>
    <property type="match status" value="1"/>
</dbReference>
<gene>
    <name evidence="2" type="ORF">ST44_12340</name>
</gene>
<dbReference type="InterPro" id="IPR004375">
    <property type="entry name" value="NanQ/TabA/YiaL"/>
</dbReference>
<feature type="signal peptide" evidence="1">
    <location>
        <begin position="1"/>
        <end position="21"/>
    </location>
</feature>
<proteinExistence type="predicted"/>